<accession>A0A1T5MF80</accession>
<dbReference type="EMBL" id="FUZT01000015">
    <property type="protein sequence ID" value="SKC86901.1"/>
    <property type="molecule type" value="Genomic_DNA"/>
</dbReference>
<evidence type="ECO:0000313" key="2">
    <source>
        <dbReference type="Proteomes" id="UP000190285"/>
    </source>
</evidence>
<keyword evidence="2" id="KW-1185">Reference proteome</keyword>
<name>A0A1T5MF80_9FIRM</name>
<dbReference type="STRING" id="36842.SAMN02194393_04594"/>
<evidence type="ECO:0000313" key="1">
    <source>
        <dbReference type="EMBL" id="SKC86901.1"/>
    </source>
</evidence>
<protein>
    <recommendedName>
        <fullName evidence="3">Helix-turn-helix domain-containing protein</fullName>
    </recommendedName>
</protein>
<sequence>MTQDELKKFVDEGGVEKIGHAAYALLSLISQKAEEQGYPEIIEISVRESMYKAKIRSYQRLCQVRDNLKEEGCIKSYEPKGDTGFYYLNYD</sequence>
<gene>
    <name evidence="1" type="ORF">SAMN02194393_04594</name>
</gene>
<dbReference type="RefSeq" id="WP_079495007.1">
    <property type="nucleotide sequence ID" value="NZ_FUZT01000015.1"/>
</dbReference>
<dbReference type="Proteomes" id="UP000190285">
    <property type="component" value="Unassembled WGS sequence"/>
</dbReference>
<reference evidence="1 2" key="1">
    <citation type="submission" date="2017-02" db="EMBL/GenBank/DDBJ databases">
        <authorList>
            <person name="Peterson S.W."/>
        </authorList>
    </citation>
    <scope>NUCLEOTIDE SEQUENCE [LARGE SCALE GENOMIC DNA]</scope>
    <source>
        <strain evidence="1 2">M1</strain>
    </source>
</reference>
<dbReference type="AlphaFoldDB" id="A0A1T5MF80"/>
<proteinExistence type="predicted"/>
<organism evidence="1 2">
    <name type="scientific">Maledivibacter halophilus</name>
    <dbReference type="NCBI Taxonomy" id="36842"/>
    <lineage>
        <taxon>Bacteria</taxon>
        <taxon>Bacillati</taxon>
        <taxon>Bacillota</taxon>
        <taxon>Clostridia</taxon>
        <taxon>Peptostreptococcales</taxon>
        <taxon>Caminicellaceae</taxon>
        <taxon>Maledivibacter</taxon>
    </lineage>
</organism>
<evidence type="ECO:0008006" key="3">
    <source>
        <dbReference type="Google" id="ProtNLM"/>
    </source>
</evidence>